<dbReference type="InterPro" id="IPR006183">
    <property type="entry name" value="Pgluconate_DH"/>
</dbReference>
<proteinExistence type="inferred from homology"/>
<evidence type="ECO:0000256" key="2">
    <source>
        <dbReference type="ARBA" id="ARBA00008419"/>
    </source>
</evidence>
<dbReference type="InterPro" id="IPR006114">
    <property type="entry name" value="6PGDH_C"/>
</dbReference>
<feature type="region of interest" description="Disordered" evidence="7">
    <location>
        <begin position="550"/>
        <end position="573"/>
    </location>
</feature>
<organism evidence="10 11">
    <name type="scientific">Periconia digitata</name>
    <dbReference type="NCBI Taxonomy" id="1303443"/>
    <lineage>
        <taxon>Eukaryota</taxon>
        <taxon>Fungi</taxon>
        <taxon>Dikarya</taxon>
        <taxon>Ascomycota</taxon>
        <taxon>Pezizomycotina</taxon>
        <taxon>Dothideomycetes</taxon>
        <taxon>Pleosporomycetidae</taxon>
        <taxon>Pleosporales</taxon>
        <taxon>Massarineae</taxon>
        <taxon>Periconiaceae</taxon>
        <taxon>Periconia</taxon>
    </lineage>
</organism>
<dbReference type="Gene3D" id="3.40.50.720">
    <property type="entry name" value="NAD(P)-binding Rossmann-like Domain"/>
    <property type="match status" value="1"/>
</dbReference>
<dbReference type="SMART" id="SM01350">
    <property type="entry name" value="6PGD"/>
    <property type="match status" value="1"/>
</dbReference>
<dbReference type="Pfam" id="PF00393">
    <property type="entry name" value="6PGD"/>
    <property type="match status" value="1"/>
</dbReference>
<dbReference type="GO" id="GO:0004616">
    <property type="term" value="F:phosphogluconate dehydrogenase (decarboxylating) activity"/>
    <property type="evidence" value="ECO:0007669"/>
    <property type="project" value="UniProtKB-EC"/>
</dbReference>
<keyword evidence="8" id="KW-0472">Membrane</keyword>
<dbReference type="EMBL" id="CAOQHR010000005">
    <property type="protein sequence ID" value="CAI6334867.1"/>
    <property type="molecule type" value="Genomic_DNA"/>
</dbReference>
<dbReference type="SUPFAM" id="SSF51735">
    <property type="entry name" value="NAD(P)-binding Rossmann-fold domains"/>
    <property type="match status" value="1"/>
</dbReference>
<feature type="transmembrane region" description="Helical" evidence="8">
    <location>
        <begin position="64"/>
        <end position="81"/>
    </location>
</feature>
<keyword evidence="5" id="KW-0311">Gluconate utilization</keyword>
<evidence type="ECO:0000256" key="7">
    <source>
        <dbReference type="SAM" id="MobiDB-lite"/>
    </source>
</evidence>
<evidence type="ECO:0000256" key="1">
    <source>
        <dbReference type="ARBA" id="ARBA00004874"/>
    </source>
</evidence>
<comment type="pathway">
    <text evidence="1">Carbohydrate degradation; pentose phosphate pathway; D-ribulose 5-phosphate from D-glucose 6-phosphate (oxidative stage): step 3/3.</text>
</comment>
<dbReference type="PANTHER" id="PTHR11811">
    <property type="entry name" value="6-PHOSPHOGLUCONATE DEHYDROGENASE"/>
    <property type="match status" value="1"/>
</dbReference>
<feature type="domain" description="6-phosphogluconate dehydrogenase C-terminal" evidence="9">
    <location>
        <begin position="241"/>
        <end position="558"/>
    </location>
</feature>
<dbReference type="Proteomes" id="UP001152607">
    <property type="component" value="Unassembled WGS sequence"/>
</dbReference>
<gene>
    <name evidence="10" type="ORF">PDIGIT_LOCUS7937</name>
</gene>
<dbReference type="Gene3D" id="1.10.1040.10">
    <property type="entry name" value="N-(1-d-carboxylethyl)-l-norvaline Dehydrogenase, domain 2"/>
    <property type="match status" value="1"/>
</dbReference>
<dbReference type="PRINTS" id="PR00076">
    <property type="entry name" value="6PGDHDRGNASE"/>
</dbReference>
<comment type="similarity">
    <text evidence="2">Belongs to the 6-phosphogluconate dehydrogenase family.</text>
</comment>
<dbReference type="GO" id="GO:0019521">
    <property type="term" value="P:D-gluconate metabolic process"/>
    <property type="evidence" value="ECO:0007669"/>
    <property type="project" value="UniProtKB-KW"/>
</dbReference>
<dbReference type="GO" id="GO:0050661">
    <property type="term" value="F:NADP binding"/>
    <property type="evidence" value="ECO:0007669"/>
    <property type="project" value="InterPro"/>
</dbReference>
<dbReference type="InterPro" id="IPR013328">
    <property type="entry name" value="6PGD_dom2"/>
</dbReference>
<comment type="caution">
    <text evidence="10">The sequence shown here is derived from an EMBL/GenBank/DDBJ whole genome shotgun (WGS) entry which is preliminary data.</text>
</comment>
<dbReference type="InterPro" id="IPR006115">
    <property type="entry name" value="6PGDH_NADP-bd"/>
</dbReference>
<dbReference type="AlphaFoldDB" id="A0A9W4XVQ5"/>
<dbReference type="OrthoDB" id="434986at2759"/>
<keyword evidence="8" id="KW-0812">Transmembrane</keyword>
<evidence type="ECO:0000256" key="8">
    <source>
        <dbReference type="SAM" id="Phobius"/>
    </source>
</evidence>
<evidence type="ECO:0000256" key="5">
    <source>
        <dbReference type="ARBA" id="ARBA00023064"/>
    </source>
</evidence>
<evidence type="ECO:0000313" key="11">
    <source>
        <dbReference type="Proteomes" id="UP001152607"/>
    </source>
</evidence>
<keyword evidence="4" id="KW-0560">Oxidoreductase</keyword>
<dbReference type="FunFam" id="3.40.50.720:FF:000634">
    <property type="entry name" value="6-phosphogluconate dehydrogenase, decarboxylating"/>
    <property type="match status" value="1"/>
</dbReference>
<sequence>MFLNFLDEYVRYQDPSLPQFSALAYLYLACLLSAFVIAADSFAPAQKNKNKSVTFVNMPEFSSIAMIGCGSMGGGMALLFAENGVHVSLSDPAEDAMDSIISKAEKAGYSGKVEKFKGYKELCNSLSQPRLLVFSLPHGSVGDKVLEGLVPFLSRDDIILDCGNEHFANTERRQEKCKEPGIRYIGCGVSGGYQAARAGPSMCPGGDQSALKQILPLLQKVAAKDKNGKACVDVVGEGGCGHYVKMVHNGIEHGMMSAICEAWGILRKMGLEYQEIGDIFAKWNEVGELKGTFLISIGADLSSKRDINTVSGEHPYVISEVLDKVVQDITGEEGTGVWSNTQAIELHIPAFTLNMSHSLRLASAYRGDREQANKVFNGGFAPQSLSSIDDREAFIEHLRKATYAACVASYIQGLNVIAAADEKYGWNINYSSVWQIWRAGCIIQADYISDEILAPILKSTNANPSTMNLNHNPRLAKDILNSYPSLRTVVAKAVETDQVAPALSSTLEYFKVVTGTDLPTSFYEAELDYFGSHMFDKKGDDDEQVKKPMEGKHHFEWKPAVSQREAYGSSTKH</sequence>
<name>A0A9W4XVQ5_9PLEO</name>
<evidence type="ECO:0000259" key="9">
    <source>
        <dbReference type="SMART" id="SM01350"/>
    </source>
</evidence>
<evidence type="ECO:0000313" key="10">
    <source>
        <dbReference type="EMBL" id="CAI6334867.1"/>
    </source>
</evidence>
<evidence type="ECO:0000256" key="3">
    <source>
        <dbReference type="ARBA" id="ARBA00013011"/>
    </source>
</evidence>
<dbReference type="InterPro" id="IPR008927">
    <property type="entry name" value="6-PGluconate_DH-like_C_sf"/>
</dbReference>
<dbReference type="EC" id="1.1.1.44" evidence="3"/>
<dbReference type="GO" id="GO:0006098">
    <property type="term" value="P:pentose-phosphate shunt"/>
    <property type="evidence" value="ECO:0007669"/>
    <property type="project" value="UniProtKB-KW"/>
</dbReference>
<dbReference type="Pfam" id="PF03446">
    <property type="entry name" value="NAD_binding_2"/>
    <property type="match status" value="1"/>
</dbReference>
<keyword evidence="6" id="KW-0570">Pentose shunt</keyword>
<dbReference type="SUPFAM" id="SSF48179">
    <property type="entry name" value="6-phosphogluconate dehydrogenase C-terminal domain-like"/>
    <property type="match status" value="1"/>
</dbReference>
<keyword evidence="8" id="KW-1133">Transmembrane helix</keyword>
<reference evidence="10" key="1">
    <citation type="submission" date="2023-01" db="EMBL/GenBank/DDBJ databases">
        <authorList>
            <person name="Van Ghelder C."/>
            <person name="Rancurel C."/>
        </authorList>
    </citation>
    <scope>NUCLEOTIDE SEQUENCE</scope>
    <source>
        <strain evidence="10">CNCM I-4278</strain>
    </source>
</reference>
<protein>
    <recommendedName>
        <fullName evidence="3">phosphogluconate dehydrogenase (NADP(+)-dependent, decarboxylating)</fullName>
        <ecNumber evidence="3">1.1.1.44</ecNumber>
    </recommendedName>
</protein>
<evidence type="ECO:0000256" key="4">
    <source>
        <dbReference type="ARBA" id="ARBA00023002"/>
    </source>
</evidence>
<keyword evidence="11" id="KW-1185">Reference proteome</keyword>
<evidence type="ECO:0000256" key="6">
    <source>
        <dbReference type="ARBA" id="ARBA00023126"/>
    </source>
</evidence>
<accession>A0A9W4XVQ5</accession>
<feature type="transmembrane region" description="Helical" evidence="8">
    <location>
        <begin position="20"/>
        <end position="43"/>
    </location>
</feature>
<dbReference type="InterPro" id="IPR036291">
    <property type="entry name" value="NAD(P)-bd_dom_sf"/>
</dbReference>